<evidence type="ECO:0008006" key="8">
    <source>
        <dbReference type="Google" id="ProtNLM"/>
    </source>
</evidence>
<dbReference type="InterPro" id="IPR056842">
    <property type="entry name" value="THADA-like_TPR_C"/>
</dbReference>
<dbReference type="EMBL" id="CH991558">
    <property type="protein sequence ID" value="EDQ87657.1"/>
    <property type="molecule type" value="Genomic_DNA"/>
</dbReference>
<evidence type="ECO:0000256" key="3">
    <source>
        <dbReference type="SAM" id="MobiDB-lite"/>
    </source>
</evidence>
<dbReference type="InterPro" id="IPR019442">
    <property type="entry name" value="THADA/TRM732_DUF2428"/>
</dbReference>
<dbReference type="PANTHER" id="PTHR14387">
    <property type="entry name" value="THADA/DEATH RECEPTOR INTERACTING PROTEIN"/>
    <property type="match status" value="1"/>
</dbReference>
<evidence type="ECO:0000256" key="1">
    <source>
        <dbReference type="ARBA" id="ARBA00010409"/>
    </source>
</evidence>
<keyword evidence="2" id="KW-0819">tRNA processing</keyword>
<feature type="region of interest" description="Disordered" evidence="3">
    <location>
        <begin position="1000"/>
        <end position="1033"/>
    </location>
</feature>
<feature type="compositionally biased region" description="Basic and acidic residues" evidence="3">
    <location>
        <begin position="1002"/>
        <end position="1011"/>
    </location>
</feature>
<comment type="similarity">
    <text evidence="1">Belongs to the THADA family.</text>
</comment>
<dbReference type="AlphaFoldDB" id="A9V476"/>
<proteinExistence type="inferred from homology"/>
<dbReference type="Pfam" id="PF25151">
    <property type="entry name" value="TPR_Trm732_C"/>
    <property type="match status" value="1"/>
</dbReference>
<dbReference type="InterPro" id="IPR016024">
    <property type="entry name" value="ARM-type_fold"/>
</dbReference>
<feature type="domain" description="tRNA (32-2'-O)-methyltransferase regulator THADA-like C-terminal TPR repeats region" evidence="5">
    <location>
        <begin position="486"/>
        <end position="669"/>
    </location>
</feature>
<protein>
    <recommendedName>
        <fullName evidence="8">DUF2428 domain-containing protein</fullName>
    </recommendedName>
</protein>
<evidence type="ECO:0000313" key="7">
    <source>
        <dbReference type="Proteomes" id="UP000001357"/>
    </source>
</evidence>
<dbReference type="GO" id="GO:0030488">
    <property type="term" value="P:tRNA methylation"/>
    <property type="evidence" value="ECO:0000318"/>
    <property type="project" value="GO_Central"/>
</dbReference>
<name>A9V476_MONBE</name>
<dbReference type="Pfam" id="PF10350">
    <property type="entry name" value="DUF2428"/>
    <property type="match status" value="1"/>
</dbReference>
<dbReference type="SUPFAM" id="SSF48371">
    <property type="entry name" value="ARM repeat"/>
    <property type="match status" value="1"/>
</dbReference>
<evidence type="ECO:0000256" key="2">
    <source>
        <dbReference type="ARBA" id="ARBA00022694"/>
    </source>
</evidence>
<dbReference type="GeneID" id="5892832"/>
<evidence type="ECO:0000259" key="4">
    <source>
        <dbReference type="Pfam" id="PF10350"/>
    </source>
</evidence>
<dbReference type="InterPro" id="IPR051954">
    <property type="entry name" value="tRNA_methyltransferase_THADA"/>
</dbReference>
<evidence type="ECO:0000313" key="6">
    <source>
        <dbReference type="EMBL" id="EDQ87657.1"/>
    </source>
</evidence>
<gene>
    <name evidence="6" type="ORF">MONBRDRAFT_37845</name>
</gene>
<dbReference type="Proteomes" id="UP000001357">
    <property type="component" value="Unassembled WGS sequence"/>
</dbReference>
<organism evidence="6 7">
    <name type="scientific">Monosiga brevicollis</name>
    <name type="common">Choanoflagellate</name>
    <dbReference type="NCBI Taxonomy" id="81824"/>
    <lineage>
        <taxon>Eukaryota</taxon>
        <taxon>Choanoflagellata</taxon>
        <taxon>Craspedida</taxon>
        <taxon>Salpingoecidae</taxon>
        <taxon>Monosiga</taxon>
    </lineage>
</organism>
<dbReference type="InParanoid" id="A9V476"/>
<reference evidence="6 7" key="1">
    <citation type="journal article" date="2008" name="Nature">
        <title>The genome of the choanoflagellate Monosiga brevicollis and the origin of metazoans.</title>
        <authorList>
            <consortium name="JGI Sequencing"/>
            <person name="King N."/>
            <person name="Westbrook M.J."/>
            <person name="Young S.L."/>
            <person name="Kuo A."/>
            <person name="Abedin M."/>
            <person name="Chapman J."/>
            <person name="Fairclough S."/>
            <person name="Hellsten U."/>
            <person name="Isogai Y."/>
            <person name="Letunic I."/>
            <person name="Marr M."/>
            <person name="Pincus D."/>
            <person name="Putnam N."/>
            <person name="Rokas A."/>
            <person name="Wright K.J."/>
            <person name="Zuzow R."/>
            <person name="Dirks W."/>
            <person name="Good M."/>
            <person name="Goodstein D."/>
            <person name="Lemons D."/>
            <person name="Li W."/>
            <person name="Lyons J.B."/>
            <person name="Morris A."/>
            <person name="Nichols S."/>
            <person name="Richter D.J."/>
            <person name="Salamov A."/>
            <person name="Bork P."/>
            <person name="Lim W.A."/>
            <person name="Manning G."/>
            <person name="Miller W.T."/>
            <person name="McGinnis W."/>
            <person name="Shapiro H."/>
            <person name="Tjian R."/>
            <person name="Grigoriev I.V."/>
            <person name="Rokhsar D."/>
        </authorList>
    </citation>
    <scope>NUCLEOTIDE SEQUENCE [LARGE SCALE GENOMIC DNA]</scope>
    <source>
        <strain evidence="7">MX1 / ATCC 50154</strain>
    </source>
</reference>
<dbReference type="RefSeq" id="XP_001747577.1">
    <property type="nucleotide sequence ID" value="XM_001747525.1"/>
</dbReference>
<keyword evidence="7" id="KW-1185">Reference proteome</keyword>
<dbReference type="KEGG" id="mbr:MONBRDRAFT_37845"/>
<feature type="domain" description="DUF2428" evidence="4">
    <location>
        <begin position="348"/>
        <end position="480"/>
    </location>
</feature>
<dbReference type="PANTHER" id="PTHR14387:SF0">
    <property type="entry name" value="DUF2428 DOMAIN-CONTAINING PROTEIN"/>
    <property type="match status" value="1"/>
</dbReference>
<evidence type="ECO:0000259" key="5">
    <source>
        <dbReference type="Pfam" id="PF25151"/>
    </source>
</evidence>
<accession>A9V476</accession>
<sequence>MAATLEPDGCLERYGELLEGNDDDLRGAVSWLVLCVSESALRFALAQIPIEAVKQLSEPSQPLLSFLRAKVYTSGDWREKAKHIKQWPKQIGQRVQSTPDGQLTSEDAARLIQGLTAALFLPHSHNDLRRAVLRSTTEHAEGVLRLAQRGAAVVWQCLQNVHEHYDCGKTMAVSLCLFWALGAAMDSQQDGQNAHASTSTLSTWLLDNGAVEKILELVWSSWDATNDKVGHQSRSLFGKGLAALELLYPSPPISDATAARDVDAAPIPHYYHGMLQRCLNMRADNKSKYACLQLLVERLEVRQVLQLYERLPQQLFEATSDLVSSLIRGYGHSMIAKILLLLVMKIMALLRQTSPSSLLIRSRLNELLLELAAAAPNSATRRSAGVPQLAMDVLSTAPKARRSTTTVHFLQQLLSLAEHSLALNDVARSGTQFLQSSPEAGVVHALNTLRVIMCSVALGPEVGECLDHAWALALQSSKSHYNFGIRNAASLLFASLHNRVFGVKTNSGGADHHGASALRGALPELAGVTMTHRDFAKKYPRTQAVVWTTLKTAAQLLTEQASSASSVGQSIDSPKLQIAGLDREVTVLHLGLCICVHLRSPKGLLPEDTPMLDWFLQLLAAPDFRIRQKASESLVQATGHSSTTAGALDVLEPIARAPRSVGPNLLHGIAHALMRLGPRLQEAGTASLEPLSTRLRTLLERCSAEMERCPRLAVALYRPCAAILPLLAGEDAQRLNVRGLLATERLLLCASRHWEGVSAGTASEWSEALNAALCQPDLARLSASSATLLPRLSAAYQLCTDHAARLRLLAGVLQLLRTCLVHDELPTAWLAALRGLLTSAETLVFEVMWLNFVQDVWSRAALALRVHMCEVWATVIRQGGSSVSDLFTHLEAFTAALHREDVGRAMAQVLASTAKPLLDQPASRQTTLLRLAVLLHHDEDDVRRTIQDVIAQLVGAPYHLNHSAGLAAWVSLCGRYEEDARALSWQTVLEGRRSIAVLDRTAAQREPREAATGDNADAPEQGNQSAPGTDPELRDDCLFDVNEALVLVEPRQLIRLVTLEPVNGAILPDLPDMPAELVEELVAEAHRLPKPVDADSGTRAALNFVAALAADLKLCARDERIATVVANWRAHVTFV</sequence>
<dbReference type="STRING" id="81824.A9V476"/>